<dbReference type="OrthoDB" id="3368165at2"/>
<dbReference type="InterPro" id="IPR020835">
    <property type="entry name" value="Catalase_sf"/>
</dbReference>
<dbReference type="RefSeq" id="WP_123222746.1">
    <property type="nucleotide sequence ID" value="NZ_RJSF01000037.1"/>
</dbReference>
<protein>
    <recommendedName>
        <fullName evidence="3">Phosphodiesterase</fullName>
    </recommendedName>
</protein>
<dbReference type="GO" id="GO:0020037">
    <property type="term" value="F:heme binding"/>
    <property type="evidence" value="ECO:0007669"/>
    <property type="project" value="InterPro"/>
</dbReference>
<dbReference type="Proteomes" id="UP000279994">
    <property type="component" value="Unassembled WGS sequence"/>
</dbReference>
<sequence length="224" mass="23710">MAPAPVDLLARTAGGVLAAGTSALGAARQRIKPLHPEGRLRHATLTRTPGAMPSGVPWLDAPGEDAAVVRVSRGIGLPDALPDIQGLAIRLLLDGREADLLLASTGLGRLTRYVLTPTRKPAGRALTSLLPYRSPRGALLLAAVPEPGHGFELRWAGPVGPWHTFGRLDLGAAYGDDLAVSFDPVVNVLPGLSHYSWVRLLREPAYWAARTRSGRTVRPSRASA</sequence>
<evidence type="ECO:0000313" key="2">
    <source>
        <dbReference type="Proteomes" id="UP000279994"/>
    </source>
</evidence>
<evidence type="ECO:0000313" key="1">
    <source>
        <dbReference type="EMBL" id="RNM14783.1"/>
    </source>
</evidence>
<dbReference type="AlphaFoldDB" id="A0A3N0GQN3"/>
<dbReference type="SUPFAM" id="SSF56634">
    <property type="entry name" value="Heme-dependent catalase-like"/>
    <property type="match status" value="1"/>
</dbReference>
<gene>
    <name evidence="1" type="ORF">EFL26_09950</name>
</gene>
<evidence type="ECO:0008006" key="3">
    <source>
        <dbReference type="Google" id="ProtNLM"/>
    </source>
</evidence>
<name>A0A3N0GQN3_9ACTN</name>
<organism evidence="1 2">
    <name type="scientific">Nocardioides pocheonensis</name>
    <dbReference type="NCBI Taxonomy" id="661485"/>
    <lineage>
        <taxon>Bacteria</taxon>
        <taxon>Bacillati</taxon>
        <taxon>Actinomycetota</taxon>
        <taxon>Actinomycetes</taxon>
        <taxon>Propionibacteriales</taxon>
        <taxon>Nocardioidaceae</taxon>
        <taxon>Nocardioides</taxon>
    </lineage>
</organism>
<proteinExistence type="predicted"/>
<accession>A0A3N0GQN3</accession>
<comment type="caution">
    <text evidence="1">The sequence shown here is derived from an EMBL/GenBank/DDBJ whole genome shotgun (WGS) entry which is preliminary data.</text>
</comment>
<dbReference type="EMBL" id="RJSF01000037">
    <property type="protein sequence ID" value="RNM14783.1"/>
    <property type="molecule type" value="Genomic_DNA"/>
</dbReference>
<reference evidence="1 2" key="1">
    <citation type="submission" date="2018-11" db="EMBL/GenBank/DDBJ databases">
        <authorList>
            <person name="Li F."/>
        </authorList>
    </citation>
    <scope>NUCLEOTIDE SEQUENCE [LARGE SCALE GENOMIC DNA]</scope>
    <source>
        <strain evidence="1 2">Gsoil 818</strain>
    </source>
</reference>
<keyword evidence="2" id="KW-1185">Reference proteome</keyword>